<keyword evidence="2" id="KW-1185">Reference proteome</keyword>
<dbReference type="EMBL" id="BDRX01000083">
    <property type="protein sequence ID" value="GBF96635.1"/>
    <property type="molecule type" value="Genomic_DNA"/>
</dbReference>
<sequence length="183" mass="20316">MAALHPWQRLQADPALLDDFAPLWRLVEAVRECRNVRAEAAAIAARAPSHADCQVIALQLMNVHQALRETIETGTRVGRESGYGSVIAGRRVSLGSDDGFTDFLSYLVSLGADACKRILSDPESAMPPRKWAHFGKGHDGGWRPRQREGFVHYALSEYCEESYPGAPRVDALWVEQWYGRPAA</sequence>
<accession>A0A2V0PHT9</accession>
<dbReference type="AlphaFoldDB" id="A0A2V0PHT9"/>
<protein>
    <submittedName>
        <fullName evidence="1">Uncharacterized protein</fullName>
    </submittedName>
</protein>
<comment type="caution">
    <text evidence="1">The sequence shown here is derived from an EMBL/GenBank/DDBJ whole genome shotgun (WGS) entry which is preliminary data.</text>
</comment>
<reference evidence="1 2" key="1">
    <citation type="journal article" date="2018" name="Sci. Rep.">
        <title>Raphidocelis subcapitata (=Pseudokirchneriella subcapitata) provides an insight into genome evolution and environmental adaptations in the Sphaeropleales.</title>
        <authorList>
            <person name="Suzuki S."/>
            <person name="Yamaguchi H."/>
            <person name="Nakajima N."/>
            <person name="Kawachi M."/>
        </authorList>
    </citation>
    <scope>NUCLEOTIDE SEQUENCE [LARGE SCALE GENOMIC DNA]</scope>
    <source>
        <strain evidence="1 2">NIES-35</strain>
    </source>
</reference>
<gene>
    <name evidence="1" type="ORF">Rsub_09381</name>
</gene>
<name>A0A2V0PHT9_9CHLO</name>
<evidence type="ECO:0000313" key="1">
    <source>
        <dbReference type="EMBL" id="GBF96635.1"/>
    </source>
</evidence>
<dbReference type="InParanoid" id="A0A2V0PHT9"/>
<evidence type="ECO:0000313" key="2">
    <source>
        <dbReference type="Proteomes" id="UP000247498"/>
    </source>
</evidence>
<organism evidence="1 2">
    <name type="scientific">Raphidocelis subcapitata</name>
    <dbReference type="NCBI Taxonomy" id="307507"/>
    <lineage>
        <taxon>Eukaryota</taxon>
        <taxon>Viridiplantae</taxon>
        <taxon>Chlorophyta</taxon>
        <taxon>core chlorophytes</taxon>
        <taxon>Chlorophyceae</taxon>
        <taxon>CS clade</taxon>
        <taxon>Sphaeropleales</taxon>
        <taxon>Selenastraceae</taxon>
        <taxon>Raphidocelis</taxon>
    </lineage>
</organism>
<dbReference type="Proteomes" id="UP000247498">
    <property type="component" value="Unassembled WGS sequence"/>
</dbReference>
<proteinExistence type="predicted"/>